<proteinExistence type="predicted"/>
<sequence>MSEPREKQTSGYIGGVYRREGVSRMLHVIDNYYAQTNNYGYSVLRDIGKQNPKTGEQTYITLGYVGTIKEVLELVKKEIVHNHIKENNMELAQALGYIREQTDRILKAMVGIDI</sequence>
<evidence type="ECO:0000313" key="1">
    <source>
        <dbReference type="EMBL" id="DAE03615.1"/>
    </source>
</evidence>
<dbReference type="EMBL" id="BK015369">
    <property type="protein sequence ID" value="DAE03615.1"/>
    <property type="molecule type" value="Genomic_DNA"/>
</dbReference>
<protein>
    <submittedName>
        <fullName evidence="1">Uncharacterized protein</fullName>
    </submittedName>
</protein>
<reference evidence="1" key="1">
    <citation type="journal article" date="2021" name="Proc. Natl. Acad. Sci. U.S.A.">
        <title>A Catalog of Tens of Thousands of Viruses from Human Metagenomes Reveals Hidden Associations with Chronic Diseases.</title>
        <authorList>
            <person name="Tisza M.J."/>
            <person name="Buck C.B."/>
        </authorList>
    </citation>
    <scope>NUCLEOTIDE SEQUENCE</scope>
    <source>
        <strain evidence="1">Ctsfh5</strain>
    </source>
</reference>
<accession>A0A8S5P8V3</accession>
<organism evidence="1">
    <name type="scientific">Siphoviridae sp. ctsfh5</name>
    <dbReference type="NCBI Taxonomy" id="2825697"/>
    <lineage>
        <taxon>Viruses</taxon>
        <taxon>Duplodnaviria</taxon>
        <taxon>Heunggongvirae</taxon>
        <taxon>Uroviricota</taxon>
        <taxon>Caudoviricetes</taxon>
    </lineage>
</organism>
<name>A0A8S5P8V3_9CAUD</name>